<feature type="coiled-coil region" evidence="1">
    <location>
        <begin position="56"/>
        <end position="90"/>
    </location>
</feature>
<dbReference type="AlphaFoldDB" id="A0A4Q2DIU9"/>
<evidence type="ECO:0000313" key="3">
    <source>
        <dbReference type="Proteomes" id="UP000290288"/>
    </source>
</evidence>
<dbReference type="Proteomes" id="UP000290288">
    <property type="component" value="Unassembled WGS sequence"/>
</dbReference>
<protein>
    <submittedName>
        <fullName evidence="2">Uncharacterized protein</fullName>
    </submittedName>
</protein>
<gene>
    <name evidence="2" type="ORF">EST38_g6794</name>
</gene>
<proteinExistence type="predicted"/>
<evidence type="ECO:0000313" key="2">
    <source>
        <dbReference type="EMBL" id="RXW19066.1"/>
    </source>
</evidence>
<name>A0A4Q2DIU9_9AGAR</name>
<evidence type="ECO:0000256" key="1">
    <source>
        <dbReference type="SAM" id="Coils"/>
    </source>
</evidence>
<keyword evidence="1" id="KW-0175">Coiled coil</keyword>
<sequence>MECTLPSHCSDLDRQALTNRTPLPKLAPFLLHSSSVPSEEEKLSVEKAIKETKTTLSVVDEEIARLRSSLASLESRRECAERHLAEQQAVLSSLRHIPPEVLGEIFLYACSESTISWPRHSHPPRSEIPVIDEIPWQLGAVCSYWRTVLHSLPKLWSTIHLDVASAQIPQGVPTLDLSQRVHRFIETCLTRSGSEPLTFTLKYVATPAKSPEEDEARELTCSVLAALVEVSERWANVTLDLEDLFSFHAILAPARERVPNLHTLYLCSSGQSATTPRPWHAIDAFVVAPRLANLTLIHISHPTHNLRLPWYQLKSLRSKGSNFHEGEFTRLLQQSHSLEEFRTEDERVLDLAVTSANSNTSNSNNNSAVHLPSLRSLVITNKGSYISRIFQLITAPSLTHLSIHSRTAYSADHTISMLRRSLCSLQLRSLTLESSRDLEVMWEENYGIFCLLAEVKGVEECVLRVSKAADEIIPRLTVRRGMGAGPQRSPVIPSSHTSSGIGLMGGGYGIGQASTKGSGQGAVLLPNLKYFSLEDSFCDSAAELKEMLQSRMVAGGGASNGASPGIAQLSKVHLKLSRPAPPSYSELDILKDIAKEKGVQMDILV</sequence>
<dbReference type="STRING" id="2316362.A0A4Q2DIU9"/>
<dbReference type="OrthoDB" id="2823598at2759"/>
<dbReference type="EMBL" id="SDEE01000223">
    <property type="protein sequence ID" value="RXW19066.1"/>
    <property type="molecule type" value="Genomic_DNA"/>
</dbReference>
<comment type="caution">
    <text evidence="2">The sequence shown here is derived from an EMBL/GenBank/DDBJ whole genome shotgun (WGS) entry which is preliminary data.</text>
</comment>
<organism evidence="2 3">
    <name type="scientific">Candolleomyces aberdarensis</name>
    <dbReference type="NCBI Taxonomy" id="2316362"/>
    <lineage>
        <taxon>Eukaryota</taxon>
        <taxon>Fungi</taxon>
        <taxon>Dikarya</taxon>
        <taxon>Basidiomycota</taxon>
        <taxon>Agaricomycotina</taxon>
        <taxon>Agaricomycetes</taxon>
        <taxon>Agaricomycetidae</taxon>
        <taxon>Agaricales</taxon>
        <taxon>Agaricineae</taxon>
        <taxon>Psathyrellaceae</taxon>
        <taxon>Candolleomyces</taxon>
    </lineage>
</organism>
<keyword evidence="3" id="KW-1185">Reference proteome</keyword>
<accession>A0A4Q2DIU9</accession>
<reference evidence="2 3" key="1">
    <citation type="submission" date="2019-01" db="EMBL/GenBank/DDBJ databases">
        <title>Draft genome sequence of Psathyrella aberdarensis IHI B618.</title>
        <authorList>
            <person name="Buettner E."/>
            <person name="Kellner H."/>
        </authorList>
    </citation>
    <scope>NUCLEOTIDE SEQUENCE [LARGE SCALE GENOMIC DNA]</scope>
    <source>
        <strain evidence="2 3">IHI B618</strain>
    </source>
</reference>